<dbReference type="Proteomes" id="UP000688137">
    <property type="component" value="Unassembled WGS sequence"/>
</dbReference>
<evidence type="ECO:0000313" key="2">
    <source>
        <dbReference type="EMBL" id="CAD8055264.1"/>
    </source>
</evidence>
<evidence type="ECO:0000313" key="3">
    <source>
        <dbReference type="Proteomes" id="UP000688137"/>
    </source>
</evidence>
<protein>
    <submittedName>
        <fullName evidence="2">Uncharacterized protein</fullName>
    </submittedName>
</protein>
<sequence>MGNACQNQHQNGTQMLTQEQESFVKEENLKVIHNMNPIIKKHEYQLENLNEGIGVSTITAIIIKPRDQTQVLQILKGIKNTETEIRYFNRQDYGFGTPSSKNDSKISTGGKSNSEKHVHFQIPQMKIVKHESKNLKKHVKK</sequence>
<dbReference type="AlphaFoldDB" id="A0A8S1KW58"/>
<proteinExistence type="predicted"/>
<comment type="caution">
    <text evidence="2">The sequence shown here is derived from an EMBL/GenBank/DDBJ whole genome shotgun (WGS) entry which is preliminary data.</text>
</comment>
<organism evidence="2 3">
    <name type="scientific">Paramecium primaurelia</name>
    <dbReference type="NCBI Taxonomy" id="5886"/>
    <lineage>
        <taxon>Eukaryota</taxon>
        <taxon>Sar</taxon>
        <taxon>Alveolata</taxon>
        <taxon>Ciliophora</taxon>
        <taxon>Intramacronucleata</taxon>
        <taxon>Oligohymenophorea</taxon>
        <taxon>Peniculida</taxon>
        <taxon>Parameciidae</taxon>
        <taxon>Paramecium</taxon>
    </lineage>
</organism>
<name>A0A8S1KW58_PARPR</name>
<evidence type="ECO:0000256" key="1">
    <source>
        <dbReference type="SAM" id="MobiDB-lite"/>
    </source>
</evidence>
<keyword evidence="3" id="KW-1185">Reference proteome</keyword>
<dbReference type="OMA" id="KHEYQLE"/>
<accession>A0A8S1KW58</accession>
<feature type="region of interest" description="Disordered" evidence="1">
    <location>
        <begin position="92"/>
        <end position="123"/>
    </location>
</feature>
<gene>
    <name evidence="2" type="ORF">PPRIM_AZ9-3.1.T0230091</name>
</gene>
<feature type="compositionally biased region" description="Polar residues" evidence="1">
    <location>
        <begin position="97"/>
        <end position="112"/>
    </location>
</feature>
<dbReference type="EMBL" id="CAJJDM010000021">
    <property type="protein sequence ID" value="CAD8055264.1"/>
    <property type="molecule type" value="Genomic_DNA"/>
</dbReference>
<reference evidence="2" key="1">
    <citation type="submission" date="2021-01" db="EMBL/GenBank/DDBJ databases">
        <authorList>
            <consortium name="Genoscope - CEA"/>
            <person name="William W."/>
        </authorList>
    </citation>
    <scope>NUCLEOTIDE SEQUENCE</scope>
</reference>